<protein>
    <submittedName>
        <fullName evidence="2">Endo/exonuclease/phosphatase domain-containing protein</fullName>
    </submittedName>
</protein>
<evidence type="ECO:0000313" key="2">
    <source>
        <dbReference type="WBParaSite" id="HCON_00157920-00001"/>
    </source>
</evidence>
<dbReference type="Gene3D" id="3.60.10.10">
    <property type="entry name" value="Endonuclease/exonuclease/phosphatase"/>
    <property type="match status" value="1"/>
</dbReference>
<name>A0A7I4YWT5_HAECO</name>
<dbReference type="WBParaSite" id="HCON_00157920-00001">
    <property type="protein sequence ID" value="HCON_00157920-00001"/>
    <property type="gene ID" value="HCON_00157920"/>
</dbReference>
<dbReference type="Proteomes" id="UP000025227">
    <property type="component" value="Unplaced"/>
</dbReference>
<sequence>MHLDRQNFSVLRSQKKEFNVRGGGGGWFPSVSELLQARERNVPRAPTRQLTAYLSRNSRVNIIQAYAPTANSDEEQHDNFHDQAEELVLRQRGYVVVKGDLNARVGSRKHGEVFIGPHSAEERSEPGERLASFCELHHLYHGDSQFFKAPRKRWTLISPNGQHCHEFDHILCNRKIMTDVAVVPSFNRGSDHRLL</sequence>
<dbReference type="AlphaFoldDB" id="A0A7I4YWT5"/>
<keyword evidence="1" id="KW-1185">Reference proteome</keyword>
<proteinExistence type="predicted"/>
<dbReference type="OMA" id="NICSERI"/>
<dbReference type="SUPFAM" id="SSF56219">
    <property type="entry name" value="DNase I-like"/>
    <property type="match status" value="1"/>
</dbReference>
<accession>A0A7I4YWT5</accession>
<dbReference type="OrthoDB" id="5842234at2759"/>
<reference evidence="2" key="1">
    <citation type="submission" date="2020-12" db="UniProtKB">
        <authorList>
            <consortium name="WormBaseParasite"/>
        </authorList>
    </citation>
    <scope>IDENTIFICATION</scope>
    <source>
        <strain evidence="2">MHco3</strain>
    </source>
</reference>
<evidence type="ECO:0000313" key="1">
    <source>
        <dbReference type="Proteomes" id="UP000025227"/>
    </source>
</evidence>
<dbReference type="InterPro" id="IPR036691">
    <property type="entry name" value="Endo/exonu/phosph_ase_sf"/>
</dbReference>
<organism evidence="1 2">
    <name type="scientific">Haemonchus contortus</name>
    <name type="common">Barber pole worm</name>
    <dbReference type="NCBI Taxonomy" id="6289"/>
    <lineage>
        <taxon>Eukaryota</taxon>
        <taxon>Metazoa</taxon>
        <taxon>Ecdysozoa</taxon>
        <taxon>Nematoda</taxon>
        <taxon>Chromadorea</taxon>
        <taxon>Rhabditida</taxon>
        <taxon>Rhabditina</taxon>
        <taxon>Rhabditomorpha</taxon>
        <taxon>Strongyloidea</taxon>
        <taxon>Trichostrongylidae</taxon>
        <taxon>Haemonchus</taxon>
    </lineage>
</organism>